<reference evidence="1" key="2">
    <citation type="submission" date="2020-11" db="EMBL/GenBank/DDBJ databases">
        <authorList>
            <person name="Cecchin M."/>
            <person name="Marcolungo L."/>
            <person name="Rossato M."/>
            <person name="Girolomoni L."/>
            <person name="Cosentino E."/>
            <person name="Cuine S."/>
            <person name="Li-Beisson Y."/>
            <person name="Delledonne M."/>
            <person name="Ballottari M."/>
        </authorList>
    </citation>
    <scope>NUCLEOTIDE SEQUENCE</scope>
    <source>
        <strain evidence="1">211/11P</strain>
        <tissue evidence="1">Whole cell</tissue>
    </source>
</reference>
<proteinExistence type="predicted"/>
<comment type="caution">
    <text evidence="1">The sequence shown here is derived from an EMBL/GenBank/DDBJ whole genome shotgun (WGS) entry which is preliminary data.</text>
</comment>
<organism evidence="1 2">
    <name type="scientific">Chlorella vulgaris</name>
    <name type="common">Green alga</name>
    <dbReference type="NCBI Taxonomy" id="3077"/>
    <lineage>
        <taxon>Eukaryota</taxon>
        <taxon>Viridiplantae</taxon>
        <taxon>Chlorophyta</taxon>
        <taxon>core chlorophytes</taxon>
        <taxon>Trebouxiophyceae</taxon>
        <taxon>Chlorellales</taxon>
        <taxon>Chlorellaceae</taxon>
        <taxon>Chlorella clade</taxon>
        <taxon>Chlorella</taxon>
    </lineage>
</organism>
<sequence>MGFEISKDTLLKVSGVAAAAASGFSLVAPRDFHKATMSSGTAVSVEALRYHGIVGLMLGGTHLVLSAKAGHTELKKDALKVAGAGWLACAAHNAYNGYQSGTQPRDVATANAIGQAVLGGLCLYKGFERVI</sequence>
<accession>A0A9D4TXH2</accession>
<reference evidence="1" key="1">
    <citation type="journal article" date="2019" name="Plant J.">
        <title>Chlorella vulgaris genome assembly and annotation reveals the molecular basis for metabolic acclimation to high light conditions.</title>
        <authorList>
            <person name="Cecchin M."/>
            <person name="Marcolungo L."/>
            <person name="Rossato M."/>
            <person name="Girolomoni L."/>
            <person name="Cosentino E."/>
            <person name="Cuine S."/>
            <person name="Li-Beisson Y."/>
            <person name="Delledonne M."/>
            <person name="Ballottari M."/>
        </authorList>
    </citation>
    <scope>NUCLEOTIDE SEQUENCE</scope>
    <source>
        <strain evidence="1">211/11P</strain>
    </source>
</reference>
<name>A0A9D4TXH2_CHLVU</name>
<dbReference type="AlphaFoldDB" id="A0A9D4TXH2"/>
<dbReference type="OrthoDB" id="517563at2759"/>
<evidence type="ECO:0000313" key="1">
    <source>
        <dbReference type="EMBL" id="KAI3437600.1"/>
    </source>
</evidence>
<dbReference type="EMBL" id="SIDB01000001">
    <property type="protein sequence ID" value="KAI3437600.1"/>
    <property type="molecule type" value="Genomic_DNA"/>
</dbReference>
<gene>
    <name evidence="1" type="ORF">D9Q98_000053</name>
</gene>
<dbReference type="Proteomes" id="UP001055712">
    <property type="component" value="Unassembled WGS sequence"/>
</dbReference>
<keyword evidence="2" id="KW-1185">Reference proteome</keyword>
<protein>
    <submittedName>
        <fullName evidence="1">Uncharacterized protein</fullName>
    </submittedName>
</protein>
<evidence type="ECO:0000313" key="2">
    <source>
        <dbReference type="Proteomes" id="UP001055712"/>
    </source>
</evidence>